<accession>G0V5X9</accession>
<reference key="2">
    <citation type="submission" date="2011-08" db="EMBL/GenBank/DDBJ databases">
        <title>Genome sequence of Naumovozyma castellii.</title>
        <authorList>
            <person name="Gordon J.L."/>
            <person name="Armisen D."/>
            <person name="Proux-Wera E."/>
            <person name="OhEigeartaigh S.S."/>
            <person name="Byrne K.P."/>
            <person name="Wolfe K.H."/>
        </authorList>
    </citation>
    <scope>NUCLEOTIDE SEQUENCE</scope>
    <source>
        <strain>Type strain:CBS 4309</strain>
    </source>
</reference>
<dbReference type="Proteomes" id="UP000001640">
    <property type="component" value="Chromosome 1"/>
</dbReference>
<dbReference type="GO" id="GO:0005634">
    <property type="term" value="C:nucleus"/>
    <property type="evidence" value="ECO:0007669"/>
    <property type="project" value="EnsemblFungi"/>
</dbReference>
<evidence type="ECO:0000313" key="5">
    <source>
        <dbReference type="Proteomes" id="UP000001640"/>
    </source>
</evidence>
<evidence type="ECO:0000256" key="2">
    <source>
        <dbReference type="ARBA" id="ARBA00023445"/>
    </source>
</evidence>
<dbReference type="STRING" id="1064592.G0V5X9"/>
<dbReference type="eggNOG" id="KOG1502">
    <property type="taxonomic scope" value="Eukaryota"/>
</dbReference>
<dbReference type="HOGENOM" id="CLU_007383_9_2_1"/>
<dbReference type="PANTHER" id="PTHR10366">
    <property type="entry name" value="NAD DEPENDENT EPIMERASE/DEHYDRATASE"/>
    <property type="match status" value="1"/>
</dbReference>
<dbReference type="GeneID" id="96900356"/>
<dbReference type="FunFam" id="3.40.50.720:FF:000191">
    <property type="entry name" value="Methylglyoxal reductase (NADPH-dependent)"/>
    <property type="match status" value="1"/>
</dbReference>
<comment type="similarity">
    <text evidence="2">Belongs to the NAD(P)-dependent epimerase/dehydratase family. Dihydroflavonol-4-reductase subfamily.</text>
</comment>
<sequence>MSVFISGATGFVAQHIINQLLEQNFKVIGSVRSQAKADKLLRQFNSNKNLSLEVVEDISNLAAFDEVFSKHGKEIKYVLHTSSPFFTECDDYEKDLLIPALNGTKGILNSILKYAADNVERVVITSSIAAMFDFTRDLDPSYFYDENSWNPDSYQEALTDGGHAYNGSKKFAERYAWNFVQEHKNEIKFKLTTVNPCYVFGPQLFDENVTAKLNTSCELINKLLHLSAGDAVDNFFVGNFVDVRDVAKAHLLGFENQNLVDKRLLLISSRFNAQDILDIMNEDFKTLEGQLPAGVPHTGALHQWKGAIADNSKTKELLGFEFIPLKKTIDDMVTQILRKEKRL</sequence>
<dbReference type="RefSeq" id="XP_003673258.1">
    <property type="nucleotide sequence ID" value="XM_003673210.1"/>
</dbReference>
<dbReference type="AlphaFoldDB" id="G0V5X9"/>
<dbReference type="InterPro" id="IPR036291">
    <property type="entry name" value="NAD(P)-bd_dom_sf"/>
</dbReference>
<protein>
    <recommendedName>
        <fullName evidence="3">NAD-dependent epimerase/dehydratase domain-containing protein</fullName>
    </recommendedName>
</protein>
<gene>
    <name evidence="4" type="primary">NCAS0A03090</name>
    <name evidence="4" type="ordered locus">NCAS_0A03090</name>
</gene>
<proteinExistence type="inferred from homology"/>
<dbReference type="Pfam" id="PF01370">
    <property type="entry name" value="Epimerase"/>
    <property type="match status" value="1"/>
</dbReference>
<name>G0V5X9_NAUCA</name>
<dbReference type="PANTHER" id="PTHR10366:SF844">
    <property type="entry name" value="NADPH-DEPENDENT METHYLGLYOXAL REDUCTASE GRE2"/>
    <property type="match status" value="1"/>
</dbReference>
<dbReference type="GO" id="GO:0008204">
    <property type="term" value="P:ergosterol metabolic process"/>
    <property type="evidence" value="ECO:0007669"/>
    <property type="project" value="EnsemblFungi"/>
</dbReference>
<dbReference type="GO" id="GO:0046568">
    <property type="term" value="F:3-methylbutanal reductase [NAD(P)H] activity"/>
    <property type="evidence" value="ECO:0007669"/>
    <property type="project" value="EnsemblFungi"/>
</dbReference>
<dbReference type="OrthoDB" id="2735536at2759"/>
<dbReference type="OMA" id="SDEPQFN"/>
<dbReference type="GO" id="GO:0030447">
    <property type="term" value="P:filamentous growth"/>
    <property type="evidence" value="ECO:0007669"/>
    <property type="project" value="EnsemblFungi"/>
</dbReference>
<dbReference type="GO" id="GO:0005737">
    <property type="term" value="C:cytoplasm"/>
    <property type="evidence" value="ECO:0007669"/>
    <property type="project" value="EnsemblFungi"/>
</dbReference>
<reference evidence="4 5" key="1">
    <citation type="journal article" date="2011" name="Proc. Natl. Acad. Sci. U.S.A.">
        <title>Evolutionary erosion of yeast sex chromosomes by mating-type switching accidents.</title>
        <authorList>
            <person name="Gordon J.L."/>
            <person name="Armisen D."/>
            <person name="Proux-Wera E."/>
            <person name="Oheigeartaigh S.S."/>
            <person name="Byrne K.P."/>
            <person name="Wolfe K.H."/>
        </authorList>
    </citation>
    <scope>NUCLEOTIDE SEQUENCE [LARGE SCALE GENOMIC DNA]</scope>
    <source>
        <strain evidence="5">ATCC 76901 / BCRC 22586 / CBS 4309 / NBRC 1992 / NRRL Y-12630</strain>
    </source>
</reference>
<keyword evidence="5" id="KW-1185">Reference proteome</keyword>
<dbReference type="GO" id="GO:0043892">
    <property type="term" value="F:methylglyoxal reductase (NADPH) activity"/>
    <property type="evidence" value="ECO:0007669"/>
    <property type="project" value="EnsemblFungi"/>
</dbReference>
<dbReference type="InParanoid" id="G0V5X9"/>
<keyword evidence="1" id="KW-0560">Oxidoreductase</keyword>
<dbReference type="InterPro" id="IPR050425">
    <property type="entry name" value="NAD(P)_dehydrat-like"/>
</dbReference>
<dbReference type="EMBL" id="HE576752">
    <property type="protein sequence ID" value="CCC66867.1"/>
    <property type="molecule type" value="Genomic_DNA"/>
</dbReference>
<evidence type="ECO:0000256" key="1">
    <source>
        <dbReference type="ARBA" id="ARBA00023002"/>
    </source>
</evidence>
<feature type="domain" description="NAD-dependent epimerase/dehydratase" evidence="3">
    <location>
        <begin position="3"/>
        <end position="257"/>
    </location>
</feature>
<dbReference type="Gene3D" id="3.40.50.720">
    <property type="entry name" value="NAD(P)-binding Rossmann-like Domain"/>
    <property type="match status" value="1"/>
</dbReference>
<evidence type="ECO:0000259" key="3">
    <source>
        <dbReference type="Pfam" id="PF01370"/>
    </source>
</evidence>
<dbReference type="CDD" id="cd05227">
    <property type="entry name" value="AR_SDR_e"/>
    <property type="match status" value="1"/>
</dbReference>
<dbReference type="InterPro" id="IPR001509">
    <property type="entry name" value="Epimerase_deHydtase"/>
</dbReference>
<dbReference type="SUPFAM" id="SSF51735">
    <property type="entry name" value="NAD(P)-binding Rossmann-fold domains"/>
    <property type="match status" value="1"/>
</dbReference>
<organism evidence="4 5">
    <name type="scientific">Naumovozyma castellii</name>
    <name type="common">Yeast</name>
    <name type="synonym">Saccharomyces castellii</name>
    <dbReference type="NCBI Taxonomy" id="27288"/>
    <lineage>
        <taxon>Eukaryota</taxon>
        <taxon>Fungi</taxon>
        <taxon>Dikarya</taxon>
        <taxon>Ascomycota</taxon>
        <taxon>Saccharomycotina</taxon>
        <taxon>Saccharomycetes</taxon>
        <taxon>Saccharomycetales</taxon>
        <taxon>Saccharomycetaceae</taxon>
        <taxon>Naumovozyma</taxon>
    </lineage>
</organism>
<dbReference type="KEGG" id="ncs:NCAS_0A03090"/>
<evidence type="ECO:0000313" key="4">
    <source>
        <dbReference type="EMBL" id="CCC66867.1"/>
    </source>
</evidence>